<proteinExistence type="predicted"/>
<reference evidence="1 2" key="1">
    <citation type="submission" date="2017-09" db="EMBL/GenBank/DDBJ databases">
        <title>Depth-based differentiation of microbial function through sediment-hosted aquifers and enrichment of novel symbionts in the deep terrestrial subsurface.</title>
        <authorList>
            <person name="Probst A.J."/>
            <person name="Ladd B."/>
            <person name="Jarett J.K."/>
            <person name="Geller-Mcgrath D.E."/>
            <person name="Sieber C.M."/>
            <person name="Emerson J.B."/>
            <person name="Anantharaman K."/>
            <person name="Thomas B.C."/>
            <person name="Malmstrom R."/>
            <person name="Stieglmeier M."/>
            <person name="Klingl A."/>
            <person name="Woyke T."/>
            <person name="Ryan C.M."/>
            <person name="Banfield J.F."/>
        </authorList>
    </citation>
    <scope>NUCLEOTIDE SEQUENCE [LARGE SCALE GENOMIC DNA]</scope>
    <source>
        <strain evidence="1">CG12_big_fil_rev_8_21_14_0_65_43_15</strain>
    </source>
</reference>
<dbReference type="AlphaFoldDB" id="A0A2J0LE33"/>
<name>A0A2J0LE33_9BACT</name>
<gene>
    <name evidence="1" type="ORF">COW11_05055</name>
</gene>
<protein>
    <recommendedName>
        <fullName evidence="3">Cytosolic protein</fullName>
    </recommendedName>
</protein>
<evidence type="ECO:0000313" key="1">
    <source>
        <dbReference type="EMBL" id="PIW66105.1"/>
    </source>
</evidence>
<sequence>MNNCKNIKKNNAMCNCTYAGCPRHGICCECLEYHRRSGELPACYFNKTAEATYDRSVENYIKTR</sequence>
<organism evidence="1 2">
    <name type="scientific">Candidatus Taenaricola geysiri</name>
    <dbReference type="NCBI Taxonomy" id="1974752"/>
    <lineage>
        <taxon>Bacteria</taxon>
        <taxon>Pseudomonadati</taxon>
        <taxon>Candidatus Omnitrophota</taxon>
        <taxon>Candidatus Taenaricola</taxon>
    </lineage>
</organism>
<evidence type="ECO:0000313" key="2">
    <source>
        <dbReference type="Proteomes" id="UP000231267"/>
    </source>
</evidence>
<dbReference type="Pfam" id="PF20095">
    <property type="entry name" value="DUF6485"/>
    <property type="match status" value="1"/>
</dbReference>
<comment type="caution">
    <text evidence="1">The sequence shown here is derived from an EMBL/GenBank/DDBJ whole genome shotgun (WGS) entry which is preliminary data.</text>
</comment>
<accession>A0A2J0LE33</accession>
<evidence type="ECO:0008006" key="3">
    <source>
        <dbReference type="Google" id="ProtNLM"/>
    </source>
</evidence>
<dbReference type="EMBL" id="PFGP01000115">
    <property type="protein sequence ID" value="PIW66105.1"/>
    <property type="molecule type" value="Genomic_DNA"/>
</dbReference>
<dbReference type="Proteomes" id="UP000231267">
    <property type="component" value="Unassembled WGS sequence"/>
</dbReference>